<keyword evidence="9 14" id="KW-0560">Oxidoreductase</keyword>
<keyword evidence="5 13" id="KW-0349">Heme</keyword>
<evidence type="ECO:0000256" key="6">
    <source>
        <dbReference type="ARBA" id="ARBA00022723"/>
    </source>
</evidence>
<evidence type="ECO:0000256" key="12">
    <source>
        <dbReference type="ARBA" id="ARBA00023136"/>
    </source>
</evidence>
<evidence type="ECO:0000256" key="9">
    <source>
        <dbReference type="ARBA" id="ARBA00023002"/>
    </source>
</evidence>
<feature type="binding site" description="axial binding residue" evidence="13">
    <location>
        <position position="461"/>
    </location>
    <ligand>
        <name>heme</name>
        <dbReference type="ChEBI" id="CHEBI:30413"/>
    </ligand>
    <ligandPart>
        <name>Fe</name>
        <dbReference type="ChEBI" id="CHEBI:18248"/>
    </ligandPart>
</feature>
<comment type="subcellular location">
    <subcellularLocation>
        <location evidence="3">Endoplasmic reticulum membrane</location>
        <topology evidence="3">Peripheral membrane protein</topology>
    </subcellularLocation>
    <subcellularLocation>
        <location evidence="2">Microsome membrane</location>
        <topology evidence="2">Peripheral membrane protein</topology>
    </subcellularLocation>
</comment>
<proteinExistence type="evidence at transcript level"/>
<comment type="similarity">
    <text evidence="4 14">Belongs to the cytochrome P450 family.</text>
</comment>
<keyword evidence="10 13" id="KW-0408">Iron</keyword>
<evidence type="ECO:0000256" key="8">
    <source>
        <dbReference type="ARBA" id="ARBA00022848"/>
    </source>
</evidence>
<dbReference type="InterPro" id="IPR036396">
    <property type="entry name" value="Cyt_P450_sf"/>
</dbReference>
<keyword evidence="11 14" id="KW-0503">Monooxygenase</keyword>
<dbReference type="InterPro" id="IPR017972">
    <property type="entry name" value="Cyt_P450_CS"/>
</dbReference>
<dbReference type="GO" id="GO:0016705">
    <property type="term" value="F:oxidoreductase activity, acting on paired donors, with incorporation or reduction of molecular oxygen"/>
    <property type="evidence" value="ECO:0007669"/>
    <property type="project" value="InterPro"/>
</dbReference>
<keyword evidence="8" id="KW-0492">Microsome</keyword>
<dbReference type="GO" id="GO:0005506">
    <property type="term" value="F:iron ion binding"/>
    <property type="evidence" value="ECO:0007669"/>
    <property type="project" value="InterPro"/>
</dbReference>
<sequence length="524" mass="61161">MTIMKTNILVFLHNTLGYGVGTIIIFGITFYFAFIRKRRTSKMMSMLQSFNQMPAIPIIGSLYLLMGNPRERTAKVIKAWNTYETPFVVWLMNTPLVCITEHEDTQEILNTSHHVEYLGTFEKFFRNSIQQSQGEKWRKSRQLASAAFSSTMMREYFTTVNEHSAILAKELEPLSDTDEVIDIKSYISMSNLNSTLRNFTGYKMYSSRKERVEFIDAISKAIQMESDRYTVPFLLPKIMYEAYLFLFRKRYVYDTMQNLAKKIVRERLATYNTKTNTPSEGTDQDTVATGPKLYIDLLLQRYNTDADITKEHVEDEVFGIIFGSLGTTSETVCFLSLMLAIHQEAQQKVYDEIEIICGDTDQEFQKEDLKKLVYLEQCVNETLRKFTIVPVDFRTHHEDIMLKNGQVIPAGCLVLLALYKIHHNKKFFPNADNWDPRHFDRERITQWRQSFFPFGSGPRLCVGSKYAMMSIKIQLVHLLRRYRLTTEMKMRDIHIVFGMVTQNDSGYRLKLHSRVKNERSDMSA</sequence>
<evidence type="ECO:0000256" key="10">
    <source>
        <dbReference type="ARBA" id="ARBA00023004"/>
    </source>
</evidence>
<evidence type="ECO:0000256" key="3">
    <source>
        <dbReference type="ARBA" id="ARBA00004406"/>
    </source>
</evidence>
<keyword evidence="12 15" id="KW-0472">Membrane</keyword>
<dbReference type="PANTHER" id="PTHR24291">
    <property type="entry name" value="CYTOCHROME P450 FAMILY 4"/>
    <property type="match status" value="1"/>
</dbReference>
<keyword evidence="6 13" id="KW-0479">Metal-binding</keyword>
<dbReference type="GO" id="GO:0005789">
    <property type="term" value="C:endoplasmic reticulum membrane"/>
    <property type="evidence" value="ECO:0007669"/>
    <property type="project" value="UniProtKB-SubCell"/>
</dbReference>
<dbReference type="SUPFAM" id="SSF48264">
    <property type="entry name" value="Cytochrome P450"/>
    <property type="match status" value="1"/>
</dbReference>
<evidence type="ECO:0000256" key="14">
    <source>
        <dbReference type="RuleBase" id="RU000461"/>
    </source>
</evidence>
<accession>A0AAT9UTK2</accession>
<dbReference type="InterPro" id="IPR050196">
    <property type="entry name" value="Cytochrome_P450_Monoox"/>
</dbReference>
<dbReference type="GO" id="GO:0020037">
    <property type="term" value="F:heme binding"/>
    <property type="evidence" value="ECO:0007669"/>
    <property type="project" value="InterPro"/>
</dbReference>
<dbReference type="PROSITE" id="PS00086">
    <property type="entry name" value="CYTOCHROME_P450"/>
    <property type="match status" value="1"/>
</dbReference>
<protein>
    <submittedName>
        <fullName evidence="16">Cytochrome P450 3638F2</fullName>
    </submittedName>
</protein>
<name>A0AAT9UTK2_MACHI</name>
<feature type="transmembrane region" description="Helical" evidence="15">
    <location>
        <begin position="15"/>
        <end position="34"/>
    </location>
</feature>
<dbReference type="PRINTS" id="PR00463">
    <property type="entry name" value="EP450I"/>
</dbReference>
<dbReference type="Gene3D" id="1.10.630.10">
    <property type="entry name" value="Cytochrome P450"/>
    <property type="match status" value="1"/>
</dbReference>
<keyword evidence="7" id="KW-0256">Endoplasmic reticulum</keyword>
<evidence type="ECO:0000256" key="13">
    <source>
        <dbReference type="PIRSR" id="PIRSR602401-1"/>
    </source>
</evidence>
<evidence type="ECO:0000256" key="2">
    <source>
        <dbReference type="ARBA" id="ARBA00004174"/>
    </source>
</evidence>
<dbReference type="AlphaFoldDB" id="A0AAT9UTK2"/>
<keyword evidence="15" id="KW-1133">Transmembrane helix</keyword>
<dbReference type="InterPro" id="IPR002401">
    <property type="entry name" value="Cyt_P450_E_grp-I"/>
</dbReference>
<evidence type="ECO:0000256" key="7">
    <source>
        <dbReference type="ARBA" id="ARBA00022824"/>
    </source>
</evidence>
<evidence type="ECO:0000256" key="4">
    <source>
        <dbReference type="ARBA" id="ARBA00010617"/>
    </source>
</evidence>
<dbReference type="Pfam" id="PF00067">
    <property type="entry name" value="p450"/>
    <property type="match status" value="1"/>
</dbReference>
<dbReference type="InterPro" id="IPR001128">
    <property type="entry name" value="Cyt_P450"/>
</dbReference>
<evidence type="ECO:0000256" key="1">
    <source>
        <dbReference type="ARBA" id="ARBA00001971"/>
    </source>
</evidence>
<evidence type="ECO:0000313" key="16">
    <source>
        <dbReference type="EMBL" id="WIM41681.1"/>
    </source>
</evidence>
<evidence type="ECO:0000256" key="11">
    <source>
        <dbReference type="ARBA" id="ARBA00023033"/>
    </source>
</evidence>
<evidence type="ECO:0000256" key="5">
    <source>
        <dbReference type="ARBA" id="ARBA00022617"/>
    </source>
</evidence>
<reference evidence="16" key="1">
    <citation type="submission" date="2023-06" db="EMBL/GenBank/DDBJ databases">
        <title>Identification of Cytochrome P450s in Maconellicoccus hirsutus.</title>
        <authorList>
            <person name="Selvamani S.B."/>
            <person name="Negi N."/>
            <person name="Nagarjuna Reddy K.V."/>
            <person name="Ramasamy G.G."/>
        </authorList>
    </citation>
    <scope>NUCLEOTIDE SEQUENCE</scope>
</reference>
<keyword evidence="15" id="KW-0812">Transmembrane</keyword>
<dbReference type="PANTHER" id="PTHR24291:SF189">
    <property type="entry name" value="CYTOCHROME P450 4C3-RELATED"/>
    <property type="match status" value="1"/>
</dbReference>
<dbReference type="PRINTS" id="PR00385">
    <property type="entry name" value="P450"/>
</dbReference>
<dbReference type="EMBL" id="OR117241">
    <property type="protein sequence ID" value="WIM41681.1"/>
    <property type="molecule type" value="mRNA"/>
</dbReference>
<comment type="cofactor">
    <cofactor evidence="1 13">
        <name>heme</name>
        <dbReference type="ChEBI" id="CHEBI:30413"/>
    </cofactor>
</comment>
<organism evidence="16">
    <name type="scientific">Maconellicoccus hirsutus</name>
    <name type="common">Pink hibiscus mealybug</name>
    <dbReference type="NCBI Taxonomy" id="177089"/>
    <lineage>
        <taxon>Eukaryota</taxon>
        <taxon>Metazoa</taxon>
        <taxon>Ecdysozoa</taxon>
        <taxon>Arthropoda</taxon>
        <taxon>Hexapoda</taxon>
        <taxon>Insecta</taxon>
        <taxon>Pterygota</taxon>
        <taxon>Neoptera</taxon>
        <taxon>Paraneoptera</taxon>
        <taxon>Hemiptera</taxon>
        <taxon>Sternorrhyncha</taxon>
        <taxon>Coccoidea</taxon>
        <taxon>Pseudococcidae</taxon>
        <taxon>Maconellicoccus</taxon>
    </lineage>
</organism>
<dbReference type="GO" id="GO:0004497">
    <property type="term" value="F:monooxygenase activity"/>
    <property type="evidence" value="ECO:0007669"/>
    <property type="project" value="UniProtKB-KW"/>
</dbReference>
<evidence type="ECO:0000256" key="15">
    <source>
        <dbReference type="SAM" id="Phobius"/>
    </source>
</evidence>